<keyword evidence="5 6" id="KW-0472">Membrane</keyword>
<dbReference type="PANTHER" id="PTHR43461">
    <property type="entry name" value="TRANSMEMBRANE PROTEIN 256"/>
    <property type="match status" value="1"/>
</dbReference>
<dbReference type="GO" id="GO:0005886">
    <property type="term" value="C:plasma membrane"/>
    <property type="evidence" value="ECO:0007669"/>
    <property type="project" value="TreeGrafter"/>
</dbReference>
<sequence length="141" mass="15998">MKYFCVRIESIENMKRRIVLAGAFMGMLAIILGAFGAHLLKKYLSVEELNTFEVGVRYQMYHALFLLFLSTRKDIAEKTVKTIYNLVVAGVLLFSGSIYLLATKSFTVFDFKIIVFATPVGGFLLIIAWALLFVTILRRKS</sequence>
<comment type="subcellular location">
    <subcellularLocation>
        <location evidence="1">Membrane</location>
        <topology evidence="1">Multi-pass membrane protein</topology>
    </subcellularLocation>
</comment>
<feature type="transmembrane region" description="Helical" evidence="6">
    <location>
        <begin position="83"/>
        <end position="101"/>
    </location>
</feature>
<dbReference type="AlphaFoldDB" id="A0A9W4TFZ9"/>
<name>A0A9W4TFZ9_9FLAO</name>
<evidence type="ECO:0000256" key="4">
    <source>
        <dbReference type="ARBA" id="ARBA00022989"/>
    </source>
</evidence>
<evidence type="ECO:0000313" key="10">
    <source>
        <dbReference type="Proteomes" id="UP001152749"/>
    </source>
</evidence>
<dbReference type="Proteomes" id="UP000474567">
    <property type="component" value="Unassembled WGS sequence"/>
</dbReference>
<evidence type="ECO:0000313" key="7">
    <source>
        <dbReference type="EMBL" id="CAA9195838.1"/>
    </source>
</evidence>
<evidence type="ECO:0000313" key="9">
    <source>
        <dbReference type="Proteomes" id="UP000474567"/>
    </source>
</evidence>
<evidence type="ECO:0000256" key="6">
    <source>
        <dbReference type="SAM" id="Phobius"/>
    </source>
</evidence>
<dbReference type="EMBL" id="OX336425">
    <property type="protein sequence ID" value="CAI2766340.1"/>
    <property type="molecule type" value="Genomic_DNA"/>
</dbReference>
<dbReference type="Proteomes" id="UP001152749">
    <property type="component" value="Chromosome"/>
</dbReference>
<reference evidence="7 9" key="1">
    <citation type="submission" date="2020-02" db="EMBL/GenBank/DDBJ databases">
        <authorList>
            <person name="Criscuolo A."/>
        </authorList>
    </citation>
    <scope>NUCLEOTIDE SEQUENCE [LARGE SCALE GENOMIC DNA]</scope>
    <source>
        <strain evidence="7">CECT7796</strain>
    </source>
</reference>
<evidence type="ECO:0000256" key="1">
    <source>
        <dbReference type="ARBA" id="ARBA00004141"/>
    </source>
</evidence>
<evidence type="ECO:0000256" key="2">
    <source>
        <dbReference type="ARBA" id="ARBA00009694"/>
    </source>
</evidence>
<evidence type="ECO:0000313" key="8">
    <source>
        <dbReference type="EMBL" id="CAI2766340.1"/>
    </source>
</evidence>
<feature type="transmembrane region" description="Helical" evidence="6">
    <location>
        <begin position="52"/>
        <end position="71"/>
    </location>
</feature>
<gene>
    <name evidence="7" type="ORF">FLACOL7796_00831</name>
    <name evidence="8" type="ORF">TRV642_1360</name>
</gene>
<organism evidence="8 10">
    <name type="scientific">Flavobacterium collinsii</name>
    <dbReference type="NCBI Taxonomy" id="1114861"/>
    <lineage>
        <taxon>Bacteria</taxon>
        <taxon>Pseudomonadati</taxon>
        <taxon>Bacteroidota</taxon>
        <taxon>Flavobacteriia</taxon>
        <taxon>Flavobacteriales</taxon>
        <taxon>Flavobacteriaceae</taxon>
        <taxon>Flavobacterium</taxon>
    </lineage>
</organism>
<keyword evidence="9" id="KW-1185">Reference proteome</keyword>
<dbReference type="EMBL" id="CADCST010000064">
    <property type="protein sequence ID" value="CAA9195838.1"/>
    <property type="molecule type" value="Genomic_DNA"/>
</dbReference>
<dbReference type="InterPro" id="IPR006696">
    <property type="entry name" value="DUF423"/>
</dbReference>
<evidence type="ECO:0000256" key="3">
    <source>
        <dbReference type="ARBA" id="ARBA00022692"/>
    </source>
</evidence>
<proteinExistence type="inferred from homology"/>
<feature type="transmembrane region" description="Helical" evidence="6">
    <location>
        <begin position="113"/>
        <end position="137"/>
    </location>
</feature>
<accession>A0A9W4TFZ9</accession>
<dbReference type="PANTHER" id="PTHR43461:SF1">
    <property type="entry name" value="TRANSMEMBRANE PROTEIN 256"/>
    <property type="match status" value="1"/>
</dbReference>
<evidence type="ECO:0000256" key="5">
    <source>
        <dbReference type="ARBA" id="ARBA00023136"/>
    </source>
</evidence>
<reference evidence="8" key="2">
    <citation type="submission" date="2022-09" db="EMBL/GenBank/DDBJ databases">
        <authorList>
            <person name="Duchaud E."/>
        </authorList>
    </citation>
    <scope>NUCLEOTIDE SEQUENCE</scope>
    <source>
        <strain evidence="8">TRV642</strain>
    </source>
</reference>
<keyword evidence="4 6" id="KW-1133">Transmembrane helix</keyword>
<comment type="similarity">
    <text evidence="2">Belongs to the UPF0382 family.</text>
</comment>
<feature type="transmembrane region" description="Helical" evidence="6">
    <location>
        <begin position="20"/>
        <end position="40"/>
    </location>
</feature>
<dbReference type="Pfam" id="PF04241">
    <property type="entry name" value="DUF423"/>
    <property type="match status" value="1"/>
</dbReference>
<protein>
    <recommendedName>
        <fullName evidence="11">DUF423 domain-containing protein</fullName>
    </recommendedName>
</protein>
<keyword evidence="3 6" id="KW-0812">Transmembrane</keyword>
<dbReference type="KEGG" id="fcs:TRV642_1360"/>
<evidence type="ECO:0008006" key="11">
    <source>
        <dbReference type="Google" id="ProtNLM"/>
    </source>
</evidence>